<feature type="transmembrane region" description="Helical" evidence="1">
    <location>
        <begin position="12"/>
        <end position="39"/>
    </location>
</feature>
<name>A0A812EHC8_ACAPH</name>
<feature type="transmembrane region" description="Helical" evidence="1">
    <location>
        <begin position="240"/>
        <end position="262"/>
    </location>
</feature>
<keyword evidence="3" id="KW-1185">Reference proteome</keyword>
<feature type="transmembrane region" description="Helical" evidence="1">
    <location>
        <begin position="182"/>
        <end position="199"/>
    </location>
</feature>
<evidence type="ECO:0000313" key="2">
    <source>
        <dbReference type="EMBL" id="CAE1322366.1"/>
    </source>
</evidence>
<evidence type="ECO:0000313" key="3">
    <source>
        <dbReference type="Proteomes" id="UP000597762"/>
    </source>
</evidence>
<keyword evidence="1" id="KW-1133">Transmembrane helix</keyword>
<comment type="caution">
    <text evidence="2">The sequence shown here is derived from an EMBL/GenBank/DDBJ whole genome shotgun (WGS) entry which is preliminary data.</text>
</comment>
<evidence type="ECO:0000256" key="1">
    <source>
        <dbReference type="SAM" id="Phobius"/>
    </source>
</evidence>
<organism evidence="2 3">
    <name type="scientific">Acanthosepion pharaonis</name>
    <name type="common">Pharaoh cuttlefish</name>
    <name type="synonym">Sepia pharaonis</name>
    <dbReference type="NCBI Taxonomy" id="158019"/>
    <lineage>
        <taxon>Eukaryota</taxon>
        <taxon>Metazoa</taxon>
        <taxon>Spiralia</taxon>
        <taxon>Lophotrochozoa</taxon>
        <taxon>Mollusca</taxon>
        <taxon>Cephalopoda</taxon>
        <taxon>Coleoidea</taxon>
        <taxon>Decapodiformes</taxon>
        <taxon>Sepiida</taxon>
        <taxon>Sepiina</taxon>
        <taxon>Sepiidae</taxon>
        <taxon>Acanthosepion</taxon>
    </lineage>
</organism>
<protein>
    <submittedName>
        <fullName evidence="2">Uncharacterized protein</fullName>
    </submittedName>
</protein>
<reference evidence="2" key="1">
    <citation type="submission" date="2021-01" db="EMBL/GenBank/DDBJ databases">
        <authorList>
            <person name="Li R."/>
            <person name="Bekaert M."/>
        </authorList>
    </citation>
    <scope>NUCLEOTIDE SEQUENCE</scope>
    <source>
        <strain evidence="2">Farmed</strain>
    </source>
</reference>
<proteinExistence type="predicted"/>
<dbReference type="AlphaFoldDB" id="A0A812EHC8"/>
<keyword evidence="1" id="KW-0472">Membrane</keyword>
<dbReference type="Proteomes" id="UP000597762">
    <property type="component" value="Unassembled WGS sequence"/>
</dbReference>
<gene>
    <name evidence="2" type="ORF">SPHA_72353</name>
</gene>
<feature type="transmembrane region" description="Helical" evidence="1">
    <location>
        <begin position="87"/>
        <end position="108"/>
    </location>
</feature>
<feature type="transmembrane region" description="Helical" evidence="1">
    <location>
        <begin position="51"/>
        <end position="75"/>
    </location>
</feature>
<accession>A0A812EHC8</accession>
<keyword evidence="1" id="KW-0812">Transmembrane</keyword>
<sequence length="301" mass="34443">MHFSVCYPLFPYAFCSIAFFFLSSFSISLSILVISFLVYYFHSSLYFCSPFISLSELFSLFFIFGVFSFPLLLFLRQSFSFLSSFSTPTFSIFFPSRFFFLYVGLFPLSVHLSPCRPFSFSSSSLSTIFHFFFLSIGFILFPLYLLSPFFYFSFSFPMATIFHSFFFSSNGLLFLFSPYRRSFFNILLSVGFLPFTLLFPSGRPFSFSFSFSQVTFSLSPCRNSSSIFLSLRRPSFSPQFFLPIDCLPFLLLLPLVFSLPFFSGLLSPSSPPSPSALSFVPLSLYSRKLNGINASDFLSCI</sequence>
<dbReference type="EMBL" id="CAHIKZ030005313">
    <property type="protein sequence ID" value="CAE1322366.1"/>
    <property type="molecule type" value="Genomic_DNA"/>
</dbReference>
<feature type="transmembrane region" description="Helical" evidence="1">
    <location>
        <begin position="128"/>
        <end position="146"/>
    </location>
</feature>
<feature type="transmembrane region" description="Helical" evidence="1">
    <location>
        <begin position="158"/>
        <end position="176"/>
    </location>
</feature>